<evidence type="ECO:0000256" key="5">
    <source>
        <dbReference type="SAM" id="MobiDB-lite"/>
    </source>
</evidence>
<feature type="transmembrane region" description="Helical" evidence="6">
    <location>
        <begin position="29"/>
        <end position="52"/>
    </location>
</feature>
<dbReference type="PANTHER" id="PTHR23528">
    <property type="match status" value="1"/>
</dbReference>
<dbReference type="HOGENOM" id="CLU_040011_1_1_11"/>
<reference evidence="8 9" key="2">
    <citation type="journal article" date="2010" name="Stand. Genomic Sci.">
        <title>Complete genome sequence of Nakamurella multipartita type strain (Y-104).</title>
        <authorList>
            <person name="Tice H."/>
            <person name="Mayilraj S."/>
            <person name="Sims D."/>
            <person name="Lapidus A."/>
            <person name="Nolan M."/>
            <person name="Lucas S."/>
            <person name="Glavina Del Rio T."/>
            <person name="Copeland A."/>
            <person name="Cheng J.F."/>
            <person name="Meincke L."/>
            <person name="Bruce D."/>
            <person name="Goodwin L."/>
            <person name="Pitluck S."/>
            <person name="Ivanova N."/>
            <person name="Mavromatis K."/>
            <person name="Ovchinnikova G."/>
            <person name="Pati A."/>
            <person name="Chen A."/>
            <person name="Palaniappan K."/>
            <person name="Land M."/>
            <person name="Hauser L."/>
            <person name="Chang Y.J."/>
            <person name="Jeffries C.D."/>
            <person name="Detter J.C."/>
            <person name="Brettin T."/>
            <person name="Rohde M."/>
            <person name="Goker M."/>
            <person name="Bristow J."/>
            <person name="Eisen J.A."/>
            <person name="Markowitz V."/>
            <person name="Hugenholtz P."/>
            <person name="Kyrpides N.C."/>
            <person name="Klenk H.P."/>
            <person name="Chen F."/>
        </authorList>
    </citation>
    <scope>NUCLEOTIDE SEQUENCE [LARGE SCALE GENOMIC DNA]</scope>
    <source>
        <strain evidence="9">ATCC 700099 / DSM 44233 / CIP 104796 / JCM 9543 / NBRC 105858 / Y-104</strain>
    </source>
</reference>
<feature type="transmembrane region" description="Helical" evidence="6">
    <location>
        <begin position="279"/>
        <end position="299"/>
    </location>
</feature>
<dbReference type="EMBL" id="CP001737">
    <property type="protein sequence ID" value="ACV76847.1"/>
    <property type="molecule type" value="Genomic_DNA"/>
</dbReference>
<dbReference type="InterPro" id="IPR011701">
    <property type="entry name" value="MFS"/>
</dbReference>
<feature type="transmembrane region" description="Helical" evidence="6">
    <location>
        <begin position="374"/>
        <end position="395"/>
    </location>
</feature>
<feature type="transmembrane region" description="Helical" evidence="6">
    <location>
        <begin position="64"/>
        <end position="82"/>
    </location>
</feature>
<dbReference type="InterPro" id="IPR036259">
    <property type="entry name" value="MFS_trans_sf"/>
</dbReference>
<dbReference type="KEGG" id="nml:Namu_0427"/>
<evidence type="ECO:0000256" key="4">
    <source>
        <dbReference type="ARBA" id="ARBA00023136"/>
    </source>
</evidence>
<evidence type="ECO:0000256" key="6">
    <source>
        <dbReference type="SAM" id="Phobius"/>
    </source>
</evidence>
<protein>
    <submittedName>
        <fullName evidence="8">Major facilitator superfamily MFS_1</fullName>
    </submittedName>
</protein>
<keyword evidence="2 6" id="KW-0812">Transmembrane</keyword>
<dbReference type="Pfam" id="PF07690">
    <property type="entry name" value="MFS_1"/>
    <property type="match status" value="1"/>
</dbReference>
<dbReference type="eggNOG" id="COG2211">
    <property type="taxonomic scope" value="Bacteria"/>
</dbReference>
<dbReference type="GO" id="GO:0022857">
    <property type="term" value="F:transmembrane transporter activity"/>
    <property type="evidence" value="ECO:0007669"/>
    <property type="project" value="InterPro"/>
</dbReference>
<feature type="transmembrane region" description="Helical" evidence="6">
    <location>
        <begin position="245"/>
        <end position="267"/>
    </location>
</feature>
<dbReference type="InParanoid" id="C8X676"/>
<feature type="transmembrane region" description="Helical" evidence="6">
    <location>
        <begin position="161"/>
        <end position="183"/>
    </location>
</feature>
<dbReference type="Proteomes" id="UP000002218">
    <property type="component" value="Chromosome"/>
</dbReference>
<evidence type="ECO:0000313" key="9">
    <source>
        <dbReference type="Proteomes" id="UP000002218"/>
    </source>
</evidence>
<evidence type="ECO:0000256" key="1">
    <source>
        <dbReference type="ARBA" id="ARBA00004651"/>
    </source>
</evidence>
<name>C8X676_NAKMY</name>
<evidence type="ECO:0000259" key="7">
    <source>
        <dbReference type="PROSITE" id="PS50850"/>
    </source>
</evidence>
<feature type="transmembrane region" description="Helical" evidence="6">
    <location>
        <begin position="311"/>
        <end position="330"/>
    </location>
</feature>
<feature type="region of interest" description="Disordered" evidence="5">
    <location>
        <begin position="1"/>
        <end position="21"/>
    </location>
</feature>
<evidence type="ECO:0000313" key="8">
    <source>
        <dbReference type="EMBL" id="ACV76847.1"/>
    </source>
</evidence>
<dbReference type="Gene3D" id="1.20.1250.20">
    <property type="entry name" value="MFS general substrate transporter like domains"/>
    <property type="match status" value="2"/>
</dbReference>
<feature type="transmembrane region" description="Helical" evidence="6">
    <location>
        <begin position="103"/>
        <end position="122"/>
    </location>
</feature>
<evidence type="ECO:0000256" key="3">
    <source>
        <dbReference type="ARBA" id="ARBA00022989"/>
    </source>
</evidence>
<feature type="transmembrane region" description="Helical" evidence="6">
    <location>
        <begin position="401"/>
        <end position="420"/>
    </location>
</feature>
<feature type="transmembrane region" description="Helical" evidence="6">
    <location>
        <begin position="128"/>
        <end position="149"/>
    </location>
</feature>
<proteinExistence type="predicted"/>
<dbReference type="SUPFAM" id="SSF103473">
    <property type="entry name" value="MFS general substrate transporter"/>
    <property type="match status" value="1"/>
</dbReference>
<feature type="domain" description="Major facilitator superfamily (MFS) profile" evidence="7">
    <location>
        <begin position="240"/>
        <end position="426"/>
    </location>
</feature>
<dbReference type="AlphaFoldDB" id="C8X676"/>
<sequence>MRRGPAEPRLPAETNTSGQASGRVGAGVIALYALAFMASCLMLIAPLLVTLALKVGDLVGAEAAPGRLALTLAAGSFLALFANPLFGKLSDRTTSRFGMRRPWMLLGLAGGTVGIATIAYAQTLIVVVVGWCVAQVFFNALLAVQVAVLPDQVPAEQRGMVSGVLGVCVPVASVCGTYLVNVFSPNTAAMFLGPVAVGAVFIVLFAAVLPDRRLTAGTLPRWSWREFAGTFYVSPRRHRDFSWVFLSRFLFVMAFAFLTSYQVYYLLAHLGSSQERVPHQVFVGTLVSSAGVVVASLLGGKLSDRCGRRRVFVLAAAVVYGVAMFIVGLAGDFSAFLVGVAVSGVGLGVYVAVDLALVTQVLPSAAETAKDMGVFNIANALPYSVAPMVAPAILAVSGGQYSALFAFAGACALASALAVSRVRAVR</sequence>
<accession>C8X676</accession>
<dbReference type="InterPro" id="IPR020846">
    <property type="entry name" value="MFS_dom"/>
</dbReference>
<dbReference type="PROSITE" id="PS50850">
    <property type="entry name" value="MFS"/>
    <property type="match status" value="1"/>
</dbReference>
<keyword evidence="9" id="KW-1185">Reference proteome</keyword>
<feature type="transmembrane region" description="Helical" evidence="6">
    <location>
        <begin position="336"/>
        <end position="362"/>
    </location>
</feature>
<feature type="transmembrane region" description="Helical" evidence="6">
    <location>
        <begin position="189"/>
        <end position="209"/>
    </location>
</feature>
<reference evidence="9" key="1">
    <citation type="submission" date="2009-09" db="EMBL/GenBank/DDBJ databases">
        <title>The complete genome of Nakamurella multipartita DSM 44233.</title>
        <authorList>
            <consortium name="US DOE Joint Genome Institute (JGI-PGF)"/>
            <person name="Lucas S."/>
            <person name="Copeland A."/>
            <person name="Lapidus A."/>
            <person name="Glavina del Rio T."/>
            <person name="Dalin E."/>
            <person name="Tice H."/>
            <person name="Bruce D."/>
            <person name="Goodwin L."/>
            <person name="Pitluck S."/>
            <person name="Kyrpides N."/>
            <person name="Mavromatis K."/>
            <person name="Ivanova N."/>
            <person name="Ovchinnikova G."/>
            <person name="Sims D."/>
            <person name="Meincke L."/>
            <person name="Brettin T."/>
            <person name="Detter J.C."/>
            <person name="Han C."/>
            <person name="Larimer F."/>
            <person name="Land M."/>
            <person name="Hauser L."/>
            <person name="Markowitz V."/>
            <person name="Cheng J.-F."/>
            <person name="Hugenholtz P."/>
            <person name="Woyke T."/>
            <person name="Wu D."/>
            <person name="Klenk H.-P."/>
            <person name="Eisen J.A."/>
        </authorList>
    </citation>
    <scope>NUCLEOTIDE SEQUENCE [LARGE SCALE GENOMIC DNA]</scope>
    <source>
        <strain evidence="9">ATCC 700099 / DSM 44233 / CIP 104796 / JCM 9543 / NBRC 105858 / Y-104</strain>
    </source>
</reference>
<organism evidence="8 9">
    <name type="scientific">Nakamurella multipartita (strain ATCC 700099 / DSM 44233 / CIP 104796 / JCM 9543 / NBRC 105858 / Y-104)</name>
    <name type="common">Microsphaera multipartita</name>
    <dbReference type="NCBI Taxonomy" id="479431"/>
    <lineage>
        <taxon>Bacteria</taxon>
        <taxon>Bacillati</taxon>
        <taxon>Actinomycetota</taxon>
        <taxon>Actinomycetes</taxon>
        <taxon>Nakamurellales</taxon>
        <taxon>Nakamurellaceae</taxon>
        <taxon>Nakamurella</taxon>
    </lineage>
</organism>
<keyword evidence="3 6" id="KW-1133">Transmembrane helix</keyword>
<keyword evidence="4 6" id="KW-0472">Membrane</keyword>
<dbReference type="PANTHER" id="PTHR23528:SF1">
    <property type="entry name" value="MAJOR FACILITATOR SUPERFAMILY (MFS) PROFILE DOMAIN-CONTAINING PROTEIN"/>
    <property type="match status" value="1"/>
</dbReference>
<comment type="subcellular location">
    <subcellularLocation>
        <location evidence="1">Cell membrane</location>
        <topology evidence="1">Multi-pass membrane protein</topology>
    </subcellularLocation>
</comment>
<gene>
    <name evidence="8" type="ordered locus">Namu_0427</name>
</gene>
<dbReference type="OrthoDB" id="7584869at2"/>
<evidence type="ECO:0000256" key="2">
    <source>
        <dbReference type="ARBA" id="ARBA00022692"/>
    </source>
</evidence>
<dbReference type="GO" id="GO:0005886">
    <property type="term" value="C:plasma membrane"/>
    <property type="evidence" value="ECO:0007669"/>
    <property type="project" value="UniProtKB-SubCell"/>
</dbReference>